<keyword evidence="3" id="KW-1133">Transmembrane helix</keyword>
<evidence type="ECO:0000256" key="1">
    <source>
        <dbReference type="ARBA" id="ARBA00022676"/>
    </source>
</evidence>
<dbReference type="OrthoDB" id="9806887at2"/>
<evidence type="ECO:0000313" key="6">
    <source>
        <dbReference type="EMBL" id="MUN07021.1"/>
    </source>
</evidence>
<feature type="transmembrane region" description="Helical" evidence="3">
    <location>
        <begin position="97"/>
        <end position="117"/>
    </location>
</feature>
<dbReference type="PANTHER" id="PTHR12526">
    <property type="entry name" value="GLYCOSYLTRANSFERASE"/>
    <property type="match status" value="1"/>
</dbReference>
<name>A0A7C9HHE8_9MICO</name>
<keyword evidence="2 6" id="KW-0808">Transferase</keyword>
<dbReference type="CDD" id="cd03801">
    <property type="entry name" value="GT4_PimA-like"/>
    <property type="match status" value="1"/>
</dbReference>
<sequence length="399" mass="42206">MSARRVSIAYDCVFPVNTGGGERVYRRMAEELVARGAHVTYVTRAQWPPSAPPPAPFDLVSVWRGEIYDDAGVRTTGSAVAFAVGLFRHFVRRRRDVDLVVVAALPVLNVFAVRAALLGRPVVIAVDWLEVWPARKWRTYAGAATGTVAAVLQWLAVRIGDLRLVNSGFTRTRLRAALPGVDPIVLGLLDLAGPPRTSVDPAALDAASRERSGREADTPYVAFVGRHIADKRLEALPPALAVARRAIPGLEARVVGTGPETERVRAAAAAAGVADAVHFLGRLDDDDLDAVVSGAAALVNPSAREGFGLVVAEAAAVGVPSVVVAGDDNASAELVEPGVNGAVATDASPETLGAAIREVVEAGGELRRSTAEWFARERAARNLAGSVDELLRRADRLRR</sequence>
<organism evidence="6 7">
    <name type="scientific">Agromyces luteolus</name>
    <dbReference type="NCBI Taxonomy" id="88373"/>
    <lineage>
        <taxon>Bacteria</taxon>
        <taxon>Bacillati</taxon>
        <taxon>Actinomycetota</taxon>
        <taxon>Actinomycetes</taxon>
        <taxon>Micrococcales</taxon>
        <taxon>Microbacteriaceae</taxon>
        <taxon>Agromyces</taxon>
    </lineage>
</organism>
<dbReference type="EMBL" id="WODA01000014">
    <property type="protein sequence ID" value="MUN07021.1"/>
    <property type="molecule type" value="Genomic_DNA"/>
</dbReference>
<dbReference type="GO" id="GO:0016757">
    <property type="term" value="F:glycosyltransferase activity"/>
    <property type="evidence" value="ECO:0007669"/>
    <property type="project" value="UniProtKB-KW"/>
</dbReference>
<gene>
    <name evidence="6" type="ORF">GLX25_07805</name>
</gene>
<comment type="caution">
    <text evidence="6">The sequence shown here is derived from an EMBL/GenBank/DDBJ whole genome shotgun (WGS) entry which is preliminary data.</text>
</comment>
<keyword evidence="3" id="KW-0472">Membrane</keyword>
<evidence type="ECO:0000256" key="2">
    <source>
        <dbReference type="ARBA" id="ARBA00022679"/>
    </source>
</evidence>
<reference evidence="6 7" key="1">
    <citation type="submission" date="2019-11" db="EMBL/GenBank/DDBJ databases">
        <title>Agromyces kandeliae sp. nov., isolated from mangrove soil.</title>
        <authorList>
            <person name="Wang R."/>
        </authorList>
    </citation>
    <scope>NUCLEOTIDE SEQUENCE [LARGE SCALE GENOMIC DNA]</scope>
    <source>
        <strain evidence="6 7">JCM 11431</strain>
    </source>
</reference>
<feature type="domain" description="Glycosyltransferase subfamily 4-like N-terminal" evidence="5">
    <location>
        <begin position="19"/>
        <end position="178"/>
    </location>
</feature>
<dbReference type="InterPro" id="IPR001296">
    <property type="entry name" value="Glyco_trans_1"/>
</dbReference>
<dbReference type="InterPro" id="IPR028098">
    <property type="entry name" value="Glyco_trans_4-like_N"/>
</dbReference>
<evidence type="ECO:0000313" key="7">
    <source>
        <dbReference type="Proteomes" id="UP000480122"/>
    </source>
</evidence>
<protein>
    <submittedName>
        <fullName evidence="6">Glycosyltransferase</fullName>
    </submittedName>
</protein>
<keyword evidence="3" id="KW-0812">Transmembrane</keyword>
<dbReference type="Pfam" id="PF13439">
    <property type="entry name" value="Glyco_transf_4"/>
    <property type="match status" value="1"/>
</dbReference>
<dbReference type="RefSeq" id="WP_155841878.1">
    <property type="nucleotide sequence ID" value="NZ_BAAAIA010000003.1"/>
</dbReference>
<evidence type="ECO:0000259" key="4">
    <source>
        <dbReference type="Pfam" id="PF00534"/>
    </source>
</evidence>
<proteinExistence type="predicted"/>
<dbReference type="PANTHER" id="PTHR12526:SF510">
    <property type="entry name" value="D-INOSITOL 3-PHOSPHATE GLYCOSYLTRANSFERASE"/>
    <property type="match status" value="1"/>
</dbReference>
<dbReference type="Gene3D" id="3.40.50.2000">
    <property type="entry name" value="Glycogen Phosphorylase B"/>
    <property type="match status" value="2"/>
</dbReference>
<dbReference type="AlphaFoldDB" id="A0A7C9HHE8"/>
<feature type="domain" description="Glycosyl transferase family 1" evidence="4">
    <location>
        <begin position="208"/>
        <end position="369"/>
    </location>
</feature>
<keyword evidence="1" id="KW-0328">Glycosyltransferase</keyword>
<accession>A0A7C9HHE8</accession>
<dbReference type="SUPFAM" id="SSF53756">
    <property type="entry name" value="UDP-Glycosyltransferase/glycogen phosphorylase"/>
    <property type="match status" value="1"/>
</dbReference>
<evidence type="ECO:0000259" key="5">
    <source>
        <dbReference type="Pfam" id="PF13439"/>
    </source>
</evidence>
<dbReference type="Pfam" id="PF00534">
    <property type="entry name" value="Glycos_transf_1"/>
    <property type="match status" value="1"/>
</dbReference>
<dbReference type="Proteomes" id="UP000480122">
    <property type="component" value="Unassembled WGS sequence"/>
</dbReference>
<evidence type="ECO:0000256" key="3">
    <source>
        <dbReference type="SAM" id="Phobius"/>
    </source>
</evidence>
<keyword evidence="7" id="KW-1185">Reference proteome</keyword>